<organism evidence="2 3">
    <name type="scientific">Skeletonema marinoi</name>
    <dbReference type="NCBI Taxonomy" id="267567"/>
    <lineage>
        <taxon>Eukaryota</taxon>
        <taxon>Sar</taxon>
        <taxon>Stramenopiles</taxon>
        <taxon>Ochrophyta</taxon>
        <taxon>Bacillariophyta</taxon>
        <taxon>Coscinodiscophyceae</taxon>
        <taxon>Thalassiosirophycidae</taxon>
        <taxon>Thalassiosirales</taxon>
        <taxon>Skeletonemataceae</taxon>
        <taxon>Skeletonema</taxon>
        <taxon>Skeletonema marinoi-dohrnii complex</taxon>
    </lineage>
</organism>
<sequence>MINNTMKIALLLSIITAALSTTTTNAIRLHYNSSDTIHTLTNSSYPSHNIFISGGSTLQLLNGASITAPSSVDDGESAVRIDDATFIAVNGSIVGGADFGGIGVTISSSRDDTAEASFGSGMAVYGGDAARNKTTQGGDAVQVIHAGSKATFDGGTIVAGKGCSQEVCGVSNNGNAIKVIMGEVIVKGGMFDGDFYNLQGSILIYGCVEVRDGRIEGVLSDGSVIDVAYVGEEEQLEIVYDESVCPAAAPTIDDPTSGIESVRSFTFVLVSITTVSLAMAVCCL</sequence>
<feature type="signal peptide" evidence="1">
    <location>
        <begin position="1"/>
        <end position="20"/>
    </location>
</feature>
<evidence type="ECO:0000313" key="3">
    <source>
        <dbReference type="Proteomes" id="UP001224775"/>
    </source>
</evidence>
<comment type="caution">
    <text evidence="2">The sequence shown here is derived from an EMBL/GenBank/DDBJ whole genome shotgun (WGS) entry which is preliminary data.</text>
</comment>
<keyword evidence="1" id="KW-0732">Signal</keyword>
<evidence type="ECO:0000313" key="2">
    <source>
        <dbReference type="EMBL" id="KAK1732806.1"/>
    </source>
</evidence>
<reference evidence="2" key="1">
    <citation type="submission" date="2023-06" db="EMBL/GenBank/DDBJ databases">
        <title>Survivors Of The Sea: Transcriptome response of Skeletonema marinoi to long-term dormancy.</title>
        <authorList>
            <person name="Pinder M.I.M."/>
            <person name="Kourtchenko O."/>
            <person name="Robertson E.K."/>
            <person name="Larsson T."/>
            <person name="Maumus F."/>
            <person name="Osuna-Cruz C.M."/>
            <person name="Vancaester E."/>
            <person name="Stenow R."/>
            <person name="Vandepoele K."/>
            <person name="Ploug H."/>
            <person name="Bruchert V."/>
            <person name="Godhe A."/>
            <person name="Topel M."/>
        </authorList>
    </citation>
    <scope>NUCLEOTIDE SEQUENCE</scope>
    <source>
        <strain evidence="2">R05AC</strain>
    </source>
</reference>
<feature type="chain" id="PRO_5042173893" description="Right handed beta helix domain-containing protein" evidence="1">
    <location>
        <begin position="21"/>
        <end position="284"/>
    </location>
</feature>
<evidence type="ECO:0000256" key="1">
    <source>
        <dbReference type="SAM" id="SignalP"/>
    </source>
</evidence>
<name>A0AAD9D3Q8_9STRA</name>
<keyword evidence="3" id="KW-1185">Reference proteome</keyword>
<protein>
    <recommendedName>
        <fullName evidence="4">Right handed beta helix domain-containing protein</fullName>
    </recommendedName>
</protein>
<evidence type="ECO:0008006" key="4">
    <source>
        <dbReference type="Google" id="ProtNLM"/>
    </source>
</evidence>
<dbReference type="AlphaFoldDB" id="A0AAD9D3Q8"/>
<accession>A0AAD9D3Q8</accession>
<dbReference type="Proteomes" id="UP001224775">
    <property type="component" value="Unassembled WGS sequence"/>
</dbReference>
<dbReference type="EMBL" id="JATAAI010000057">
    <property type="protein sequence ID" value="KAK1732806.1"/>
    <property type="molecule type" value="Genomic_DNA"/>
</dbReference>
<proteinExistence type="predicted"/>
<gene>
    <name evidence="2" type="ORF">QTG54_016518</name>
</gene>